<proteinExistence type="predicted"/>
<organism evidence="2 3">
    <name type="scientific">Mycobacterium colombiense</name>
    <dbReference type="NCBI Taxonomy" id="339268"/>
    <lineage>
        <taxon>Bacteria</taxon>
        <taxon>Bacillati</taxon>
        <taxon>Actinomycetota</taxon>
        <taxon>Actinomycetes</taxon>
        <taxon>Mycobacteriales</taxon>
        <taxon>Mycobacteriaceae</taxon>
        <taxon>Mycobacterium</taxon>
        <taxon>Mycobacterium avium complex (MAC)</taxon>
    </lineage>
</organism>
<comment type="caution">
    <text evidence="2">The sequence shown here is derived from an EMBL/GenBank/DDBJ whole genome shotgun (WGS) entry which is preliminary data.</text>
</comment>
<sequence length="85" mass="9558">MANHVEQQPKTVVIEWVEESRHRVKVRVPADFDPDECDLGDGLAELNNDGFQGLERSQITVFDASPDPAAEFFDPPRYNSERASA</sequence>
<name>A0A329LMA9_9MYCO</name>
<evidence type="ECO:0000313" key="2">
    <source>
        <dbReference type="EMBL" id="RAV08869.1"/>
    </source>
</evidence>
<reference evidence="2 3" key="1">
    <citation type="submission" date="2018-06" db="EMBL/GenBank/DDBJ databases">
        <title>NTM in soil in Japan.</title>
        <authorList>
            <person name="Ohya K."/>
        </authorList>
    </citation>
    <scope>NUCLEOTIDE SEQUENCE [LARGE SCALE GENOMIC DNA]</scope>
    <source>
        <strain evidence="2 3">GF28</strain>
    </source>
</reference>
<dbReference type="Proteomes" id="UP000250915">
    <property type="component" value="Unassembled WGS sequence"/>
</dbReference>
<evidence type="ECO:0000313" key="3">
    <source>
        <dbReference type="Proteomes" id="UP000250915"/>
    </source>
</evidence>
<dbReference type="OrthoDB" id="4736881at2"/>
<accession>A0A329LMA9</accession>
<feature type="region of interest" description="Disordered" evidence="1">
    <location>
        <begin position="66"/>
        <end position="85"/>
    </location>
</feature>
<protein>
    <submittedName>
        <fullName evidence="2">Uncharacterized protein</fullName>
    </submittedName>
</protein>
<dbReference type="AlphaFoldDB" id="A0A329LMA9"/>
<dbReference type="EMBL" id="QMEV01000035">
    <property type="protein sequence ID" value="RAV08869.1"/>
    <property type="molecule type" value="Genomic_DNA"/>
</dbReference>
<evidence type="ECO:0000256" key="1">
    <source>
        <dbReference type="SAM" id="MobiDB-lite"/>
    </source>
</evidence>
<gene>
    <name evidence="2" type="ORF">DQP57_15975</name>
</gene>